<evidence type="ECO:0000256" key="6">
    <source>
        <dbReference type="ARBA" id="ARBA00023136"/>
    </source>
</evidence>
<keyword evidence="6 8" id="KW-0472">Membrane</keyword>
<evidence type="ECO:0008006" key="11">
    <source>
        <dbReference type="Google" id="ProtNLM"/>
    </source>
</evidence>
<organism evidence="9 10">
    <name type="scientific">Hortaea werneckii</name>
    <name type="common">Black yeast</name>
    <name type="synonym">Cladosporium werneckii</name>
    <dbReference type="NCBI Taxonomy" id="91943"/>
    <lineage>
        <taxon>Eukaryota</taxon>
        <taxon>Fungi</taxon>
        <taxon>Dikarya</taxon>
        <taxon>Ascomycota</taxon>
        <taxon>Pezizomycotina</taxon>
        <taxon>Dothideomycetes</taxon>
        <taxon>Dothideomycetidae</taxon>
        <taxon>Mycosphaerellales</taxon>
        <taxon>Teratosphaeriaceae</taxon>
        <taxon>Hortaea</taxon>
    </lineage>
</organism>
<dbReference type="VEuPathDB" id="FungiDB:BTJ68_12764"/>
<feature type="transmembrane region" description="Helical" evidence="8">
    <location>
        <begin position="96"/>
        <end position="118"/>
    </location>
</feature>
<keyword evidence="4 7" id="KW-0812">Transmembrane</keyword>
<dbReference type="OrthoDB" id="3222at2759"/>
<dbReference type="Proteomes" id="UP000281677">
    <property type="component" value="Unassembled WGS sequence"/>
</dbReference>
<comment type="similarity">
    <text evidence="2 7">Belongs to the MIP/aquaporin (TC 1.A.8) family.</text>
</comment>
<dbReference type="PANTHER" id="PTHR43829">
    <property type="entry name" value="AQUAPORIN OR AQUAGLYCEROPORIN RELATED"/>
    <property type="match status" value="1"/>
</dbReference>
<evidence type="ECO:0000256" key="1">
    <source>
        <dbReference type="ARBA" id="ARBA00004141"/>
    </source>
</evidence>
<protein>
    <recommendedName>
        <fullName evidence="11">Aquaporin</fullName>
    </recommendedName>
</protein>
<feature type="transmembrane region" description="Helical" evidence="8">
    <location>
        <begin position="62"/>
        <end position="81"/>
    </location>
</feature>
<dbReference type="PRINTS" id="PR00783">
    <property type="entry name" value="MINTRINSICP"/>
</dbReference>
<feature type="transmembrane region" description="Helical" evidence="8">
    <location>
        <begin position="202"/>
        <end position="223"/>
    </location>
</feature>
<dbReference type="SUPFAM" id="SSF81338">
    <property type="entry name" value="Aquaporin-like"/>
    <property type="match status" value="1"/>
</dbReference>
<dbReference type="Gene3D" id="1.20.1080.10">
    <property type="entry name" value="Glycerol uptake facilitator protein"/>
    <property type="match status" value="1"/>
</dbReference>
<dbReference type="Pfam" id="PF00230">
    <property type="entry name" value="MIP"/>
    <property type="match status" value="1"/>
</dbReference>
<proteinExistence type="inferred from homology"/>
<evidence type="ECO:0000256" key="8">
    <source>
        <dbReference type="SAM" id="Phobius"/>
    </source>
</evidence>
<keyword evidence="3 7" id="KW-0813">Transport</keyword>
<dbReference type="GO" id="GO:0005886">
    <property type="term" value="C:plasma membrane"/>
    <property type="evidence" value="ECO:0007669"/>
    <property type="project" value="TreeGrafter"/>
</dbReference>
<evidence type="ECO:0000313" key="9">
    <source>
        <dbReference type="EMBL" id="RMZ28632.1"/>
    </source>
</evidence>
<dbReference type="PANTHER" id="PTHR43829:SF9">
    <property type="entry name" value="AQUAPORIN-9"/>
    <property type="match status" value="1"/>
</dbReference>
<dbReference type="GO" id="GO:0015250">
    <property type="term" value="F:water channel activity"/>
    <property type="evidence" value="ECO:0007669"/>
    <property type="project" value="TreeGrafter"/>
</dbReference>
<feature type="transmembrane region" description="Helical" evidence="8">
    <location>
        <begin position="244"/>
        <end position="262"/>
    </location>
</feature>
<reference evidence="9 10" key="1">
    <citation type="journal article" date="2018" name="BMC Genomics">
        <title>Genomic evidence for intraspecific hybridization in a clonal and extremely halotolerant yeast.</title>
        <authorList>
            <person name="Gostincar C."/>
            <person name="Stajich J.E."/>
            <person name="Zupancic J."/>
            <person name="Zalar P."/>
            <person name="Gunde-Cimerman N."/>
        </authorList>
    </citation>
    <scope>NUCLEOTIDE SEQUENCE [LARGE SCALE GENOMIC DNA]</scope>
    <source>
        <strain evidence="9 10">EXF-120</strain>
    </source>
</reference>
<keyword evidence="5 8" id="KW-1133">Transmembrane helix</keyword>
<comment type="caution">
    <text evidence="9">The sequence shown here is derived from an EMBL/GenBank/DDBJ whole genome shotgun (WGS) entry which is preliminary data.</text>
</comment>
<evidence type="ECO:0000313" key="10">
    <source>
        <dbReference type="Proteomes" id="UP000281677"/>
    </source>
</evidence>
<evidence type="ECO:0000256" key="2">
    <source>
        <dbReference type="ARBA" id="ARBA00006175"/>
    </source>
</evidence>
<evidence type="ECO:0000256" key="3">
    <source>
        <dbReference type="ARBA" id="ARBA00022448"/>
    </source>
</evidence>
<name>A0A3M7ITD9_HORWE</name>
<dbReference type="InterPro" id="IPR050363">
    <property type="entry name" value="MIP/Aquaporin"/>
</dbReference>
<dbReference type="InterPro" id="IPR000425">
    <property type="entry name" value="MIP"/>
</dbReference>
<sequence length="356" mass="39464">MKHTMRPGFVSGGFLNDNGLRKRIRRFCGLDPDASAKMQAYRSDESYWPHIRSIFQEPLAEFLGVTVAVMFGSGSVAQALLSKAQSGTYPDNYGNWWTVCWGCLTISIIGIMIGIYIAGDSGAYLNPALTLSQAVYRGFSFATVPIYFFVQFLGGFVGAFLTYANYISAIDFYAGDGIRTVPPEPNATAQIFVTFPQPFLPLASAFFSEVFATALLTISVFALKDETSNGGIARAADNWFPLKMFFIYSSIGATYGWETAFATNPARDFGPRVACYILGYGTELWSNASHYFWIPLVAPFVGAMIGGFIYDFFVYTGPSPVNAPWLGLKLLVSPREEKRNREARRQEWKSLPEHSK</sequence>
<comment type="subcellular location">
    <subcellularLocation>
        <location evidence="1">Membrane</location>
        <topology evidence="1">Multi-pass membrane protein</topology>
    </subcellularLocation>
</comment>
<dbReference type="EMBL" id="QWIT01000197">
    <property type="protein sequence ID" value="RMZ28632.1"/>
    <property type="molecule type" value="Genomic_DNA"/>
</dbReference>
<dbReference type="InterPro" id="IPR023271">
    <property type="entry name" value="Aquaporin-like"/>
</dbReference>
<evidence type="ECO:0000256" key="5">
    <source>
        <dbReference type="ARBA" id="ARBA00022989"/>
    </source>
</evidence>
<dbReference type="AlphaFoldDB" id="A0A3M7ITD9"/>
<feature type="transmembrane region" description="Helical" evidence="8">
    <location>
        <begin position="291"/>
        <end position="313"/>
    </location>
</feature>
<gene>
    <name evidence="9" type="ORF">D0859_07287</name>
</gene>
<feature type="transmembrane region" description="Helical" evidence="8">
    <location>
        <begin position="139"/>
        <end position="163"/>
    </location>
</feature>
<dbReference type="GO" id="GO:0015254">
    <property type="term" value="F:glycerol channel activity"/>
    <property type="evidence" value="ECO:0007669"/>
    <property type="project" value="TreeGrafter"/>
</dbReference>
<accession>A0A3M7ITD9</accession>
<evidence type="ECO:0000256" key="7">
    <source>
        <dbReference type="RuleBase" id="RU000477"/>
    </source>
</evidence>
<evidence type="ECO:0000256" key="4">
    <source>
        <dbReference type="ARBA" id="ARBA00022692"/>
    </source>
</evidence>